<evidence type="ECO:0000313" key="2">
    <source>
        <dbReference type="EMBL" id="NIJ45698.1"/>
    </source>
</evidence>
<dbReference type="RefSeq" id="WP_167188261.1">
    <property type="nucleotide sequence ID" value="NZ_JAASQL010000002.1"/>
</dbReference>
<dbReference type="Pfam" id="PF13649">
    <property type="entry name" value="Methyltransf_25"/>
    <property type="match status" value="1"/>
</dbReference>
<evidence type="ECO:0000313" key="3">
    <source>
        <dbReference type="Proteomes" id="UP000745859"/>
    </source>
</evidence>
<evidence type="ECO:0000259" key="1">
    <source>
        <dbReference type="Pfam" id="PF13649"/>
    </source>
</evidence>
<protein>
    <recommendedName>
        <fullName evidence="1">Methyltransferase domain-containing protein</fullName>
    </recommendedName>
</protein>
<accession>A0ABX0UAE7</accession>
<dbReference type="Gene3D" id="3.40.50.150">
    <property type="entry name" value="Vaccinia Virus protein VP39"/>
    <property type="match status" value="1"/>
</dbReference>
<feature type="domain" description="Methyltransferase" evidence="1">
    <location>
        <begin position="68"/>
        <end position="150"/>
    </location>
</feature>
<reference evidence="2 3" key="1">
    <citation type="submission" date="2020-03" db="EMBL/GenBank/DDBJ databases">
        <title>Genomic Encyclopedia of Type Strains, Phase IV (KMG-IV): sequencing the most valuable type-strain genomes for metagenomic binning, comparative biology and taxonomic classification.</title>
        <authorList>
            <person name="Goeker M."/>
        </authorList>
    </citation>
    <scope>NUCLEOTIDE SEQUENCE [LARGE SCALE GENOMIC DNA]</scope>
    <source>
        <strain evidence="2 3">DSM 101599</strain>
    </source>
</reference>
<dbReference type="InterPro" id="IPR029063">
    <property type="entry name" value="SAM-dependent_MTases_sf"/>
</dbReference>
<dbReference type="Proteomes" id="UP000745859">
    <property type="component" value="Unassembled WGS sequence"/>
</dbReference>
<sequence>MTVENKSKKVKKPWPTKKAMEQVYEMKLWGGNEFDFYSGSGSHDSEIVMPYIETLISFFTSFKTPITVCDLGCGDFNVGKQLLKYTQNYIAVDIVENLIERNKQKFKLPNLSFYCLDIAVDNLPVGDCVILRQVLQHLSNNEVLNVMKKLTNFKYIVLTEHLPCGDFIPNKDIISGQGIRIKKQSGVHLLSPPFNFNIKEEKELQSINLKNNKGKIVTTLYRVF</sequence>
<keyword evidence="3" id="KW-1185">Reference proteome</keyword>
<dbReference type="InterPro" id="IPR041698">
    <property type="entry name" value="Methyltransf_25"/>
</dbReference>
<name>A0ABX0UAE7_9FLAO</name>
<gene>
    <name evidence="2" type="ORF">FHR24_002166</name>
</gene>
<dbReference type="SUPFAM" id="SSF53335">
    <property type="entry name" value="S-adenosyl-L-methionine-dependent methyltransferases"/>
    <property type="match status" value="1"/>
</dbReference>
<comment type="caution">
    <text evidence="2">The sequence shown here is derived from an EMBL/GenBank/DDBJ whole genome shotgun (WGS) entry which is preliminary data.</text>
</comment>
<organism evidence="2 3">
    <name type="scientific">Wenyingzhuangia heitensis</name>
    <dbReference type="NCBI Taxonomy" id="1487859"/>
    <lineage>
        <taxon>Bacteria</taxon>
        <taxon>Pseudomonadati</taxon>
        <taxon>Bacteroidota</taxon>
        <taxon>Flavobacteriia</taxon>
        <taxon>Flavobacteriales</taxon>
        <taxon>Flavobacteriaceae</taxon>
        <taxon>Wenyingzhuangia</taxon>
    </lineage>
</organism>
<proteinExistence type="predicted"/>
<dbReference type="EMBL" id="JAASQL010000002">
    <property type="protein sequence ID" value="NIJ45698.1"/>
    <property type="molecule type" value="Genomic_DNA"/>
</dbReference>